<dbReference type="SUPFAM" id="SSF75011">
    <property type="entry name" value="3-carboxy-cis,cis-mucoante lactonizing enzyme"/>
    <property type="match status" value="1"/>
</dbReference>
<dbReference type="SUPFAM" id="SSF49464">
    <property type="entry name" value="Carboxypeptidase regulatory domain-like"/>
    <property type="match status" value="2"/>
</dbReference>
<evidence type="ECO:0000313" key="2">
    <source>
        <dbReference type="EMBL" id="TMQ64596.1"/>
    </source>
</evidence>
<dbReference type="InterPro" id="IPR025965">
    <property type="entry name" value="FlgD/Vpr_Ig-like"/>
</dbReference>
<dbReference type="InterPro" id="IPR008969">
    <property type="entry name" value="CarboxyPept-like_regulatory"/>
</dbReference>
<dbReference type="Gene3D" id="2.60.120.260">
    <property type="entry name" value="Galactose-binding domain-like"/>
    <property type="match status" value="1"/>
</dbReference>
<organism evidence="2 3">
    <name type="scientific">Eiseniibacteriota bacterium</name>
    <dbReference type="NCBI Taxonomy" id="2212470"/>
    <lineage>
        <taxon>Bacteria</taxon>
        <taxon>Candidatus Eiseniibacteriota</taxon>
    </lineage>
</organism>
<dbReference type="Pfam" id="PF13620">
    <property type="entry name" value="CarboxypepD_reg"/>
    <property type="match status" value="1"/>
</dbReference>
<dbReference type="InterPro" id="IPR027589">
    <property type="entry name" value="Choice_anch_B"/>
</dbReference>
<evidence type="ECO:0000313" key="3">
    <source>
        <dbReference type="Proteomes" id="UP000317366"/>
    </source>
</evidence>
<protein>
    <submittedName>
        <fullName evidence="2">Choice-of-anchor B family protein</fullName>
    </submittedName>
</protein>
<dbReference type="Gene3D" id="2.60.40.4070">
    <property type="match status" value="1"/>
</dbReference>
<dbReference type="PANTHER" id="PTHR38787:SF3">
    <property type="entry name" value="REGULATORY P DOMAIN-CONTAINING PROTEIN"/>
    <property type="match status" value="1"/>
</dbReference>
<reference evidence="2 3" key="1">
    <citation type="journal article" date="2019" name="Nat. Microbiol.">
        <title>Mediterranean grassland soil C-N compound turnover is dependent on rainfall and depth, and is mediated by genomically divergent microorganisms.</title>
        <authorList>
            <person name="Diamond S."/>
            <person name="Andeer P.F."/>
            <person name="Li Z."/>
            <person name="Crits-Christoph A."/>
            <person name="Burstein D."/>
            <person name="Anantharaman K."/>
            <person name="Lane K.R."/>
            <person name="Thomas B.C."/>
            <person name="Pan C."/>
            <person name="Northen T.R."/>
            <person name="Banfield J.F."/>
        </authorList>
    </citation>
    <scope>NUCLEOTIDE SEQUENCE [LARGE SCALE GENOMIC DNA]</scope>
    <source>
        <strain evidence="2">WS_7</strain>
    </source>
</reference>
<dbReference type="InterPro" id="IPR013211">
    <property type="entry name" value="LVIVD"/>
</dbReference>
<sequence length="838" mass="89499">MLFTCVSPAPHPAVRVVRLVFIALLLLLAGPASAQRSRNVTLLSHMNLYSSSGYSSCWSYVHSDGREYAFEFAQTGASVVRLTDPANPVEVAFFNLADSRWHEGRQYQHWFYITTEITTGRNFGGLTIIDMADPDHPHTVSSFHSNLYGAHTIELDTARGLLYAAGAAGASGQGLYIYSLADPTNPVLLTVYGNGFPDYIHTIHVDGLRGYASMGILGTVRILDLTDPAHPTTITEFGTPGGLTPGTTLSHGSTHSAWNSVDGRYLYVTDEVSGVGLYVYDLLNLSNIRQVYRYEGLPPRTVAHDPVIRGNLQFQAYYTAGARVYDVSNPAWPAEIGYYDTFPGRDGGFQGCWEAAPMFPSGIFIASDIETGLYVLRVNTNYGIVRGTVQQAPNGPVIVGAAVTQGAASTVSFSDGRYSIVVDPGSAVALTFSQFGYETLTKTLSVTPGSDQTFNASLRLKDAGTLSGVVQRGSDASPLSEAEIAVLGTPLRALTDANGAFTIASIPVGSYQVRCVRAGQVPRVLAATITKGSTTALSYFLASPLSYDDVEADRGWVLGDKFDDATTGLWVRGVPNGTIYIRTGEPIQPGRDHTPDPGAACFVTGNALVPSTNSLTDCVQGGQTTLTSPALHLGGFTDPRIGYWRWYANYFFEFTPDDPLVTQLSNDGGQTWVSVDSLYEPPSGWTYTELNVANTFAHPGDVFLRFIAQNRGDFGLVEAAIDDISSYSGSGIGAQAAPAAPVLANMTASMVGRPHPSPTHGPAGIDLALARTARVRADVFDVQGRLVRTIQDGTLTAGLHVLSWDGSIVGGSRGPAGSYWVRISSEGVTTSSRLVVLR</sequence>
<comment type="caution">
    <text evidence="2">The sequence shown here is derived from an EMBL/GenBank/DDBJ whole genome shotgun (WGS) entry which is preliminary data.</text>
</comment>
<gene>
    <name evidence="2" type="ORF">E6K77_03625</name>
</gene>
<dbReference type="NCBIfam" id="TIGR04312">
    <property type="entry name" value="choice_anch_B"/>
    <property type="match status" value="1"/>
</dbReference>
<dbReference type="AlphaFoldDB" id="A0A538TLT7"/>
<dbReference type="EMBL" id="VBOX01000033">
    <property type="protein sequence ID" value="TMQ64596.1"/>
    <property type="molecule type" value="Genomic_DNA"/>
</dbReference>
<dbReference type="GO" id="GO:0005576">
    <property type="term" value="C:extracellular region"/>
    <property type="evidence" value="ECO:0007669"/>
    <property type="project" value="TreeGrafter"/>
</dbReference>
<evidence type="ECO:0000259" key="1">
    <source>
        <dbReference type="Pfam" id="PF13860"/>
    </source>
</evidence>
<dbReference type="Pfam" id="PF08309">
    <property type="entry name" value="LVIVD"/>
    <property type="match status" value="1"/>
</dbReference>
<proteinExistence type="predicted"/>
<dbReference type="PANTHER" id="PTHR38787">
    <property type="entry name" value="REGULATORY P DOMAIN-CONTAINING PROTEIN"/>
    <property type="match status" value="1"/>
</dbReference>
<name>A0A538TLT7_UNCEI</name>
<dbReference type="Pfam" id="PF13860">
    <property type="entry name" value="FlgD_ig"/>
    <property type="match status" value="1"/>
</dbReference>
<accession>A0A538TLT7</accession>
<feature type="domain" description="FlgD/Vpr Ig-like" evidence="1">
    <location>
        <begin position="762"/>
        <end position="826"/>
    </location>
</feature>
<dbReference type="Gene3D" id="2.60.40.1120">
    <property type="entry name" value="Carboxypeptidase-like, regulatory domain"/>
    <property type="match status" value="2"/>
</dbReference>
<dbReference type="Proteomes" id="UP000317366">
    <property type="component" value="Unassembled WGS sequence"/>
</dbReference>